<sequence>MPKSEREKMAAGEWYTCLDDELEALRVTARAAVHQHNTLPPAERGAIGPALRALMTAPTAIIEAPFHCAYGINIELGDQVFLNAGCTILDSAPVRIGARSQLGPNVQIYCAEHHKDAAKRTEAGLEIARPVTLGERVWIGGGAIILAGVTIGADAIVGAGSVVTRDVAAGATVVGNPARVIEAKDGR</sequence>
<dbReference type="Gene3D" id="2.160.10.10">
    <property type="entry name" value="Hexapeptide repeat proteins"/>
    <property type="match status" value="1"/>
</dbReference>
<organism evidence="6 7">
    <name type="scientific">Pelagibius litoralis</name>
    <dbReference type="NCBI Taxonomy" id="374515"/>
    <lineage>
        <taxon>Bacteria</taxon>
        <taxon>Pseudomonadati</taxon>
        <taxon>Pseudomonadota</taxon>
        <taxon>Alphaproteobacteria</taxon>
        <taxon>Rhodospirillales</taxon>
        <taxon>Rhodovibrionaceae</taxon>
        <taxon>Pelagibius</taxon>
    </lineage>
</organism>
<dbReference type="EMBL" id="JAAQPH010000012">
    <property type="protein sequence ID" value="NIA70065.1"/>
    <property type="molecule type" value="Genomic_DNA"/>
</dbReference>
<evidence type="ECO:0000313" key="7">
    <source>
        <dbReference type="Proteomes" id="UP000761264"/>
    </source>
</evidence>
<dbReference type="PROSITE" id="PS00101">
    <property type="entry name" value="HEXAPEP_TRANSFERASES"/>
    <property type="match status" value="1"/>
</dbReference>
<keyword evidence="3" id="KW-0677">Repeat</keyword>
<keyword evidence="4" id="KW-0012">Acyltransferase</keyword>
<dbReference type="PANTHER" id="PTHR23416">
    <property type="entry name" value="SIALIC ACID SYNTHASE-RELATED"/>
    <property type="match status" value="1"/>
</dbReference>
<protein>
    <submittedName>
        <fullName evidence="6">Sugar O-acetyltransferase</fullName>
    </submittedName>
</protein>
<evidence type="ECO:0000256" key="1">
    <source>
        <dbReference type="ARBA" id="ARBA00007274"/>
    </source>
</evidence>
<dbReference type="AlphaFoldDB" id="A0A967KD75"/>
<dbReference type="InterPro" id="IPR011004">
    <property type="entry name" value="Trimer_LpxA-like_sf"/>
</dbReference>
<dbReference type="InterPro" id="IPR018357">
    <property type="entry name" value="Hexapep_transf_CS"/>
</dbReference>
<comment type="similarity">
    <text evidence="1">Belongs to the transferase hexapeptide repeat family.</text>
</comment>
<reference evidence="6" key="1">
    <citation type="submission" date="2020-03" db="EMBL/GenBank/DDBJ databases">
        <title>Genome of Pelagibius litoralis DSM 21314T.</title>
        <authorList>
            <person name="Wang G."/>
        </authorList>
    </citation>
    <scope>NUCLEOTIDE SEQUENCE</scope>
    <source>
        <strain evidence="6">DSM 21314</strain>
    </source>
</reference>
<dbReference type="Pfam" id="PF00132">
    <property type="entry name" value="Hexapep"/>
    <property type="match status" value="1"/>
</dbReference>
<dbReference type="RefSeq" id="WP_167226309.1">
    <property type="nucleotide sequence ID" value="NZ_JAAQPH010000012.1"/>
</dbReference>
<evidence type="ECO:0000256" key="3">
    <source>
        <dbReference type="ARBA" id="ARBA00022737"/>
    </source>
</evidence>
<dbReference type="CDD" id="cd03357">
    <property type="entry name" value="LbH_MAT_GAT"/>
    <property type="match status" value="1"/>
</dbReference>
<dbReference type="InterPro" id="IPR024688">
    <property type="entry name" value="Mac_dom"/>
</dbReference>
<dbReference type="GO" id="GO:0008374">
    <property type="term" value="F:O-acyltransferase activity"/>
    <property type="evidence" value="ECO:0007669"/>
    <property type="project" value="TreeGrafter"/>
</dbReference>
<dbReference type="GO" id="GO:0005829">
    <property type="term" value="C:cytosol"/>
    <property type="evidence" value="ECO:0007669"/>
    <property type="project" value="TreeGrafter"/>
</dbReference>
<evidence type="ECO:0000256" key="2">
    <source>
        <dbReference type="ARBA" id="ARBA00022679"/>
    </source>
</evidence>
<dbReference type="Pfam" id="PF12464">
    <property type="entry name" value="Mac"/>
    <property type="match status" value="1"/>
</dbReference>
<proteinExistence type="inferred from homology"/>
<dbReference type="SUPFAM" id="SSF51161">
    <property type="entry name" value="Trimeric LpxA-like enzymes"/>
    <property type="match status" value="1"/>
</dbReference>
<name>A0A967KD75_9PROT</name>
<dbReference type="InterPro" id="IPR051159">
    <property type="entry name" value="Hexapeptide_acetyltransf"/>
</dbReference>
<evidence type="ECO:0000256" key="4">
    <source>
        <dbReference type="ARBA" id="ARBA00023315"/>
    </source>
</evidence>
<comment type="caution">
    <text evidence="6">The sequence shown here is derived from an EMBL/GenBank/DDBJ whole genome shotgun (WGS) entry which is preliminary data.</text>
</comment>
<dbReference type="Proteomes" id="UP000761264">
    <property type="component" value="Unassembled WGS sequence"/>
</dbReference>
<dbReference type="InterPro" id="IPR001451">
    <property type="entry name" value="Hexapep"/>
</dbReference>
<keyword evidence="7" id="KW-1185">Reference proteome</keyword>
<accession>A0A967KD75</accession>
<dbReference type="SMART" id="SM01266">
    <property type="entry name" value="Mac"/>
    <property type="match status" value="1"/>
</dbReference>
<dbReference type="GO" id="GO:0016407">
    <property type="term" value="F:acetyltransferase activity"/>
    <property type="evidence" value="ECO:0007669"/>
    <property type="project" value="InterPro"/>
</dbReference>
<dbReference type="PANTHER" id="PTHR23416:SF23">
    <property type="entry name" value="ACETYLTRANSFERASE C18B11.09C-RELATED"/>
    <property type="match status" value="1"/>
</dbReference>
<gene>
    <name evidence="6" type="ORF">HBA54_15780</name>
</gene>
<keyword evidence="2" id="KW-0808">Transferase</keyword>
<evidence type="ECO:0000259" key="5">
    <source>
        <dbReference type="SMART" id="SM01266"/>
    </source>
</evidence>
<feature type="domain" description="Maltose/galactoside acetyltransferase" evidence="5">
    <location>
        <begin position="6"/>
        <end position="58"/>
    </location>
</feature>
<evidence type="ECO:0000313" key="6">
    <source>
        <dbReference type="EMBL" id="NIA70065.1"/>
    </source>
</evidence>